<accession>A0A540NT47</accession>
<dbReference type="Proteomes" id="UP000315295">
    <property type="component" value="Unassembled WGS sequence"/>
</dbReference>
<reference evidence="2 3" key="1">
    <citation type="journal article" date="2019" name="G3 (Bethesda)">
        <title>Sequencing of a Wild Apple (Malus baccata) Genome Unravels the Differences Between Cultivated and Wild Apple Species Regarding Disease Resistance and Cold Tolerance.</title>
        <authorList>
            <person name="Chen X."/>
        </authorList>
    </citation>
    <scope>NUCLEOTIDE SEQUENCE [LARGE SCALE GENOMIC DNA]</scope>
    <source>
        <strain evidence="3">cv. Shandingzi</strain>
        <tissue evidence="2">Leaves</tissue>
    </source>
</reference>
<dbReference type="AlphaFoldDB" id="A0A540NT47"/>
<sequence length="126" mass="13846">MCKELNCSNFQPSLITGKPVILFSTRSSIASSTVIVGFTTCKSSLLVIKSPTVKTLFFSDTELGMKVVSAVTLKDLRRPEVATEVRKSLRPGRDSSGKHCSQLAGAEAEEAERVERRFWNENRGHG</sequence>
<evidence type="ECO:0000313" key="3">
    <source>
        <dbReference type="Proteomes" id="UP000315295"/>
    </source>
</evidence>
<feature type="compositionally biased region" description="Basic and acidic residues" evidence="1">
    <location>
        <begin position="82"/>
        <end position="97"/>
    </location>
</feature>
<gene>
    <name evidence="2" type="ORF">C1H46_000133</name>
</gene>
<keyword evidence="3" id="KW-1185">Reference proteome</keyword>
<evidence type="ECO:0000256" key="1">
    <source>
        <dbReference type="SAM" id="MobiDB-lite"/>
    </source>
</evidence>
<feature type="compositionally biased region" description="Basic and acidic residues" evidence="1">
    <location>
        <begin position="111"/>
        <end position="126"/>
    </location>
</feature>
<name>A0A540NT47_MALBA</name>
<dbReference type="EMBL" id="VIEB01000005">
    <property type="protein sequence ID" value="TQE14214.1"/>
    <property type="molecule type" value="Genomic_DNA"/>
</dbReference>
<protein>
    <submittedName>
        <fullName evidence="2">Uncharacterized protein</fullName>
    </submittedName>
</protein>
<comment type="caution">
    <text evidence="2">The sequence shown here is derived from an EMBL/GenBank/DDBJ whole genome shotgun (WGS) entry which is preliminary data.</text>
</comment>
<feature type="region of interest" description="Disordered" evidence="1">
    <location>
        <begin position="82"/>
        <end position="126"/>
    </location>
</feature>
<proteinExistence type="predicted"/>
<evidence type="ECO:0000313" key="2">
    <source>
        <dbReference type="EMBL" id="TQE14214.1"/>
    </source>
</evidence>
<organism evidence="2 3">
    <name type="scientific">Malus baccata</name>
    <name type="common">Siberian crab apple</name>
    <name type="synonym">Pyrus baccata</name>
    <dbReference type="NCBI Taxonomy" id="106549"/>
    <lineage>
        <taxon>Eukaryota</taxon>
        <taxon>Viridiplantae</taxon>
        <taxon>Streptophyta</taxon>
        <taxon>Embryophyta</taxon>
        <taxon>Tracheophyta</taxon>
        <taxon>Spermatophyta</taxon>
        <taxon>Magnoliopsida</taxon>
        <taxon>eudicotyledons</taxon>
        <taxon>Gunneridae</taxon>
        <taxon>Pentapetalae</taxon>
        <taxon>rosids</taxon>
        <taxon>fabids</taxon>
        <taxon>Rosales</taxon>
        <taxon>Rosaceae</taxon>
        <taxon>Amygdaloideae</taxon>
        <taxon>Maleae</taxon>
        <taxon>Malus</taxon>
    </lineage>
</organism>